<keyword evidence="5" id="KW-1185">Reference proteome</keyword>
<feature type="compositionally biased region" description="Acidic residues" evidence="1">
    <location>
        <begin position="180"/>
        <end position="196"/>
    </location>
</feature>
<sequence>MHRISVIAILLLLGFGVVDGRFRLEGGAVRYLSGETSIVDYYDEDEWSLIEVYEIVSRQKYLKKDIAAIWYKAVNAGLEEGLTMLKNDKDALDMERIGVNNDMVEVYVVHKTSEVGEDVQPGQITVPAEKGDEAGPGPIVVYEGPVVGLGSKAATDGPTKVEEVGSMSEGSCEVVKSSDAVEEEEEGSGTSDDDDYEPMRSESSWSSDSIAGNALDHNLGSLDFGDSDDDREGAEGLVDGQSSQPAARNIGKEKFVGGFGDEDASYNSEDFLDILFSDDEDDMGKRYPIHRPLKNMSEYNWEVGTLYVSREEFKDCTTAYAVSSGRGLRFSKMDLKRVKVKCVESCEWYVYCGKMKHERSWQLKSCNNKHNCSRELKIGIMHAKCLSKIFFNKIAENPKIKLTTLMRKAYTKWNVELTKSKASRVRQFALNELQGTYIEQYRRLLYDYSHELLKTNPGPSVHLKVQRPPEFASERSVPGVREKPIVTMLEDIRVYIMKRCADNRDRIVPYSRDVLPRIRIKAKLSGNWVSVYAGRDRYEVVSIQGERKMCFNVDSYIADYYKKAAYISCYQHVVFPDVLPPIYRKPIGRPKKKRARAADEQPTRIGLSREGQQQKYSYCFCSDHNKGVVQRSAKSLQTLLGGHRVGSEKVPDSLPRQLLVRLLRVEVGNKSETTTNHPHIQRESQLSAPSNQKLAKVDHSQTTSAPTPTTPRVLPSPVRRVTQFQLRFMARTPLRAWKNVE</sequence>
<feature type="region of interest" description="Disordered" evidence="1">
    <location>
        <begin position="151"/>
        <end position="250"/>
    </location>
</feature>
<feature type="compositionally biased region" description="Low complexity" evidence="1">
    <location>
        <begin position="702"/>
        <end position="711"/>
    </location>
</feature>
<name>A0A444XR66_ARAHY</name>
<dbReference type="InterPro" id="IPR058594">
    <property type="entry name" value="PB1-like_dom_pln"/>
</dbReference>
<dbReference type="PANTHER" id="PTHR31973:SF189">
    <property type="entry name" value="TRANSPOSASE, MUDR, PLANT, MULE TRANSPOSASE DOMAIN PROTEIN-RELATED"/>
    <property type="match status" value="1"/>
</dbReference>
<evidence type="ECO:0000313" key="5">
    <source>
        <dbReference type="Proteomes" id="UP000289738"/>
    </source>
</evidence>
<feature type="compositionally biased region" description="Polar residues" evidence="1">
    <location>
        <begin position="201"/>
        <end position="210"/>
    </location>
</feature>
<protein>
    <recommendedName>
        <fullName evidence="3">PB1-like domain-containing protein</fullName>
    </recommendedName>
</protein>
<feature type="signal peptide" evidence="2">
    <location>
        <begin position="1"/>
        <end position="20"/>
    </location>
</feature>
<dbReference type="AlphaFoldDB" id="A0A444XR66"/>
<evidence type="ECO:0000256" key="1">
    <source>
        <dbReference type="SAM" id="MobiDB-lite"/>
    </source>
</evidence>
<evidence type="ECO:0000256" key="2">
    <source>
        <dbReference type="SAM" id="SignalP"/>
    </source>
</evidence>
<accession>A0A444XR66</accession>
<reference evidence="4 5" key="1">
    <citation type="submission" date="2019-01" db="EMBL/GenBank/DDBJ databases">
        <title>Sequencing of cultivated peanut Arachis hypogaea provides insights into genome evolution and oil improvement.</title>
        <authorList>
            <person name="Chen X."/>
        </authorList>
    </citation>
    <scope>NUCLEOTIDE SEQUENCE [LARGE SCALE GENOMIC DNA]</scope>
    <source>
        <strain evidence="5">cv. Fuhuasheng</strain>
        <tissue evidence="4">Leaves</tissue>
    </source>
</reference>
<feature type="region of interest" description="Disordered" evidence="1">
    <location>
        <begin position="670"/>
        <end position="716"/>
    </location>
</feature>
<organism evidence="4 5">
    <name type="scientific">Arachis hypogaea</name>
    <name type="common">Peanut</name>
    <dbReference type="NCBI Taxonomy" id="3818"/>
    <lineage>
        <taxon>Eukaryota</taxon>
        <taxon>Viridiplantae</taxon>
        <taxon>Streptophyta</taxon>
        <taxon>Embryophyta</taxon>
        <taxon>Tracheophyta</taxon>
        <taxon>Spermatophyta</taxon>
        <taxon>Magnoliopsida</taxon>
        <taxon>eudicotyledons</taxon>
        <taxon>Gunneridae</taxon>
        <taxon>Pentapetalae</taxon>
        <taxon>rosids</taxon>
        <taxon>fabids</taxon>
        <taxon>Fabales</taxon>
        <taxon>Fabaceae</taxon>
        <taxon>Papilionoideae</taxon>
        <taxon>50 kb inversion clade</taxon>
        <taxon>dalbergioids sensu lato</taxon>
        <taxon>Dalbergieae</taxon>
        <taxon>Pterocarpus clade</taxon>
        <taxon>Arachis</taxon>
    </lineage>
</organism>
<evidence type="ECO:0000259" key="3">
    <source>
        <dbReference type="Pfam" id="PF26130"/>
    </source>
</evidence>
<dbReference type="EMBL" id="SDMP01000019">
    <property type="protein sequence ID" value="RYQ92237.1"/>
    <property type="molecule type" value="Genomic_DNA"/>
</dbReference>
<feature type="domain" description="PB1-like" evidence="3">
    <location>
        <begin position="20"/>
        <end position="110"/>
    </location>
</feature>
<dbReference type="Proteomes" id="UP000289738">
    <property type="component" value="Chromosome B09"/>
</dbReference>
<proteinExistence type="predicted"/>
<dbReference type="PANTHER" id="PTHR31973">
    <property type="entry name" value="POLYPROTEIN, PUTATIVE-RELATED"/>
    <property type="match status" value="1"/>
</dbReference>
<comment type="caution">
    <text evidence="4">The sequence shown here is derived from an EMBL/GenBank/DDBJ whole genome shotgun (WGS) entry which is preliminary data.</text>
</comment>
<gene>
    <name evidence="4" type="ORF">Ahy_B09g098423</name>
</gene>
<evidence type="ECO:0000313" key="4">
    <source>
        <dbReference type="EMBL" id="RYQ92237.1"/>
    </source>
</evidence>
<feature type="chain" id="PRO_5019278698" description="PB1-like domain-containing protein" evidence="2">
    <location>
        <begin position="21"/>
        <end position="741"/>
    </location>
</feature>
<feature type="compositionally biased region" description="Polar residues" evidence="1">
    <location>
        <begin position="670"/>
        <end position="693"/>
    </location>
</feature>
<dbReference type="Pfam" id="PF26130">
    <property type="entry name" value="PB1-like"/>
    <property type="match status" value="1"/>
</dbReference>
<keyword evidence="2" id="KW-0732">Signal</keyword>